<gene>
    <name evidence="2" type="ORF">TBRA_LOCUS8631</name>
</gene>
<name>A0A6H5IF36_9HYME</name>
<proteinExistence type="predicted"/>
<feature type="compositionally biased region" description="Basic residues" evidence="1">
    <location>
        <begin position="56"/>
        <end position="67"/>
    </location>
</feature>
<evidence type="ECO:0000256" key="1">
    <source>
        <dbReference type="SAM" id="MobiDB-lite"/>
    </source>
</evidence>
<protein>
    <submittedName>
        <fullName evidence="2">Uncharacterized protein</fullName>
    </submittedName>
</protein>
<keyword evidence="3" id="KW-1185">Reference proteome</keyword>
<organism evidence="2 3">
    <name type="scientific">Trichogramma brassicae</name>
    <dbReference type="NCBI Taxonomy" id="86971"/>
    <lineage>
        <taxon>Eukaryota</taxon>
        <taxon>Metazoa</taxon>
        <taxon>Ecdysozoa</taxon>
        <taxon>Arthropoda</taxon>
        <taxon>Hexapoda</taxon>
        <taxon>Insecta</taxon>
        <taxon>Pterygota</taxon>
        <taxon>Neoptera</taxon>
        <taxon>Endopterygota</taxon>
        <taxon>Hymenoptera</taxon>
        <taxon>Apocrita</taxon>
        <taxon>Proctotrupomorpha</taxon>
        <taxon>Chalcidoidea</taxon>
        <taxon>Trichogrammatidae</taxon>
        <taxon>Trichogramma</taxon>
    </lineage>
</organism>
<dbReference type="AlphaFoldDB" id="A0A6H5IF36"/>
<evidence type="ECO:0000313" key="3">
    <source>
        <dbReference type="Proteomes" id="UP000479190"/>
    </source>
</evidence>
<accession>A0A6H5IF36</accession>
<evidence type="ECO:0000313" key="2">
    <source>
        <dbReference type="EMBL" id="CAB0036780.1"/>
    </source>
</evidence>
<dbReference type="EMBL" id="CADCXV010000828">
    <property type="protein sequence ID" value="CAB0036780.1"/>
    <property type="molecule type" value="Genomic_DNA"/>
</dbReference>
<dbReference type="Proteomes" id="UP000479190">
    <property type="component" value="Unassembled WGS sequence"/>
</dbReference>
<feature type="region of interest" description="Disordered" evidence="1">
    <location>
        <begin position="31"/>
        <end position="73"/>
    </location>
</feature>
<reference evidence="2 3" key="1">
    <citation type="submission" date="2020-02" db="EMBL/GenBank/DDBJ databases">
        <authorList>
            <person name="Ferguson B K."/>
        </authorList>
    </citation>
    <scope>NUCLEOTIDE SEQUENCE [LARGE SCALE GENOMIC DNA]</scope>
</reference>
<sequence>MGIPLRINAVDSTYIVEHVRGTRIRIKNATSGNSARACLHAKPPRATRPSTPSTKRSTRRKSLRRRATIVLQV</sequence>